<dbReference type="Proteomes" id="UP000325577">
    <property type="component" value="Linkage Group LG11"/>
</dbReference>
<evidence type="ECO:0000313" key="2">
    <source>
        <dbReference type="Proteomes" id="UP000325577"/>
    </source>
</evidence>
<dbReference type="EMBL" id="CM018034">
    <property type="protein sequence ID" value="KAA8543749.1"/>
    <property type="molecule type" value="Genomic_DNA"/>
</dbReference>
<accession>A0A5J5BLM9</accession>
<dbReference type="AlphaFoldDB" id="A0A5J5BLM9"/>
<gene>
    <name evidence="1" type="ORF">F0562_022074</name>
</gene>
<evidence type="ECO:0000313" key="1">
    <source>
        <dbReference type="EMBL" id="KAA8543749.1"/>
    </source>
</evidence>
<proteinExistence type="predicted"/>
<protein>
    <submittedName>
        <fullName evidence="1">Uncharacterized protein</fullName>
    </submittedName>
</protein>
<keyword evidence="2" id="KW-1185">Reference proteome</keyword>
<reference evidence="1 2" key="1">
    <citation type="submission" date="2019-09" db="EMBL/GenBank/DDBJ databases">
        <title>A chromosome-level genome assembly of the Chinese tupelo Nyssa sinensis.</title>
        <authorList>
            <person name="Yang X."/>
            <person name="Kang M."/>
            <person name="Yang Y."/>
            <person name="Xiong H."/>
            <person name="Wang M."/>
            <person name="Zhang Z."/>
            <person name="Wang Z."/>
            <person name="Wu H."/>
            <person name="Ma T."/>
            <person name="Liu J."/>
            <person name="Xi Z."/>
        </authorList>
    </citation>
    <scope>NUCLEOTIDE SEQUENCE [LARGE SCALE GENOMIC DNA]</scope>
    <source>
        <strain evidence="1">J267</strain>
        <tissue evidence="1">Leaf</tissue>
    </source>
</reference>
<sequence length="68" mass="7363">MRSFLSQQSSGVADGDLYLDFAMMGTVEIITPVELIKKGDKCSVLRCLISEDDLSEKFAAGVSMITSL</sequence>
<name>A0A5J5BLM9_9ASTE</name>
<dbReference type="OrthoDB" id="1694709at2759"/>
<organism evidence="1 2">
    <name type="scientific">Nyssa sinensis</name>
    <dbReference type="NCBI Taxonomy" id="561372"/>
    <lineage>
        <taxon>Eukaryota</taxon>
        <taxon>Viridiplantae</taxon>
        <taxon>Streptophyta</taxon>
        <taxon>Embryophyta</taxon>
        <taxon>Tracheophyta</taxon>
        <taxon>Spermatophyta</taxon>
        <taxon>Magnoliopsida</taxon>
        <taxon>eudicotyledons</taxon>
        <taxon>Gunneridae</taxon>
        <taxon>Pentapetalae</taxon>
        <taxon>asterids</taxon>
        <taxon>Cornales</taxon>
        <taxon>Nyssaceae</taxon>
        <taxon>Nyssa</taxon>
    </lineage>
</organism>